<dbReference type="Proteomes" id="UP000518266">
    <property type="component" value="Unassembled WGS sequence"/>
</dbReference>
<feature type="region of interest" description="Disordered" evidence="1">
    <location>
        <begin position="151"/>
        <end position="179"/>
    </location>
</feature>
<dbReference type="SUPFAM" id="SSF58104">
    <property type="entry name" value="Methyl-accepting chemotaxis protein (MCP) signaling domain"/>
    <property type="match status" value="1"/>
</dbReference>
<evidence type="ECO:0000256" key="1">
    <source>
        <dbReference type="SAM" id="MobiDB-lite"/>
    </source>
</evidence>
<protein>
    <recommendedName>
        <fullName evidence="4">Protein MGARP N-terminal domain-containing protein</fullName>
    </recommendedName>
</protein>
<feature type="region of interest" description="Disordered" evidence="1">
    <location>
        <begin position="251"/>
        <end position="289"/>
    </location>
</feature>
<dbReference type="PANTHER" id="PTHR22910:SF6">
    <property type="entry name" value="PROTEIN MGARP"/>
    <property type="match status" value="1"/>
</dbReference>
<dbReference type="GO" id="GO:0005739">
    <property type="term" value="C:mitochondrion"/>
    <property type="evidence" value="ECO:0007669"/>
    <property type="project" value="InterPro"/>
</dbReference>
<proteinExistence type="predicted"/>
<organism evidence="2 3">
    <name type="scientific">Dissostichus mawsoni</name>
    <name type="common">Antarctic cod</name>
    <dbReference type="NCBI Taxonomy" id="36200"/>
    <lineage>
        <taxon>Eukaryota</taxon>
        <taxon>Metazoa</taxon>
        <taxon>Chordata</taxon>
        <taxon>Craniata</taxon>
        <taxon>Vertebrata</taxon>
        <taxon>Euteleostomi</taxon>
        <taxon>Actinopterygii</taxon>
        <taxon>Neopterygii</taxon>
        <taxon>Teleostei</taxon>
        <taxon>Neoteleostei</taxon>
        <taxon>Acanthomorphata</taxon>
        <taxon>Eupercaria</taxon>
        <taxon>Perciformes</taxon>
        <taxon>Notothenioidei</taxon>
        <taxon>Nototheniidae</taxon>
        <taxon>Dissostichus</taxon>
    </lineage>
</organism>
<reference evidence="2 3" key="1">
    <citation type="submission" date="2020-03" db="EMBL/GenBank/DDBJ databases">
        <title>Dissostichus mawsoni Genome sequencing and assembly.</title>
        <authorList>
            <person name="Park H."/>
        </authorList>
    </citation>
    <scope>NUCLEOTIDE SEQUENCE [LARGE SCALE GENOMIC DNA]</scope>
    <source>
        <strain evidence="2">DM0001</strain>
        <tissue evidence="2">Muscle</tissue>
    </source>
</reference>
<dbReference type="GO" id="GO:1904115">
    <property type="term" value="C:axon cytoplasm"/>
    <property type="evidence" value="ECO:0007669"/>
    <property type="project" value="GOC"/>
</dbReference>
<evidence type="ECO:0000313" key="3">
    <source>
        <dbReference type="Proteomes" id="UP000518266"/>
    </source>
</evidence>
<evidence type="ECO:0008006" key="4">
    <source>
        <dbReference type="Google" id="ProtNLM"/>
    </source>
</evidence>
<name>A0A7J5XL31_DISMA</name>
<evidence type="ECO:0000313" key="2">
    <source>
        <dbReference type="EMBL" id="KAF3837795.1"/>
    </source>
</evidence>
<dbReference type="EMBL" id="JAAKFY010000022">
    <property type="protein sequence ID" value="KAF3837795.1"/>
    <property type="molecule type" value="Genomic_DNA"/>
</dbReference>
<feature type="compositionally biased region" description="Acidic residues" evidence="1">
    <location>
        <begin position="253"/>
        <end position="271"/>
    </location>
</feature>
<feature type="region of interest" description="Disordered" evidence="1">
    <location>
        <begin position="32"/>
        <end position="76"/>
    </location>
</feature>
<accession>A0A7J5XL31</accession>
<keyword evidence="3" id="KW-1185">Reference proteome</keyword>
<dbReference type="AlphaFoldDB" id="A0A7J5XL31"/>
<feature type="compositionally biased region" description="Low complexity" evidence="1">
    <location>
        <begin position="276"/>
        <end position="289"/>
    </location>
</feature>
<feature type="compositionally biased region" description="Gly residues" evidence="1">
    <location>
        <begin position="159"/>
        <end position="168"/>
    </location>
</feature>
<dbReference type="GO" id="GO:0008089">
    <property type="term" value="P:anterograde axonal transport"/>
    <property type="evidence" value="ECO:0007669"/>
    <property type="project" value="InterPro"/>
</dbReference>
<dbReference type="PANTHER" id="PTHR22910">
    <property type="entry name" value="PROTEIN MGARP"/>
    <property type="match status" value="1"/>
</dbReference>
<gene>
    <name evidence="2" type="ORF">F7725_009563</name>
</gene>
<dbReference type="InterPro" id="IPR026093">
    <property type="entry name" value="MGARP"/>
</dbReference>
<comment type="caution">
    <text evidence="2">The sequence shown here is derived from an EMBL/GenBank/DDBJ whole genome shotgun (WGS) entry which is preliminary data.</text>
</comment>
<sequence>MISTAFSSGVLTTSHTCPFACSRSLAVSTLHTPATRNREQSVLRPRSTRFADPSRADSLSESSPDTHRRQTGEQRCFPAEQLGRGVGLWRGKQPTGCPEMRRQMSSIPGGSVENILYSLLCGGALVASVSYAYSTVSSDGDRFNDRISEIKARPKTDWRGGGGGGRGGQQPRRRPLKRLRSEQRRLLMGRLLMGRLLMGEVESVAEAVAEVVAEVAEVVAEVAEEVAEVAEEVAEVAHEVETVAEEVAHAAEAVEEAAEAEAEPAAAEESDSNGTPAAPEGGEAAAPEA</sequence>
<dbReference type="OrthoDB" id="9950323at2759"/>